<evidence type="ECO:0000256" key="5">
    <source>
        <dbReference type="ARBA" id="ARBA00032976"/>
    </source>
</evidence>
<dbReference type="GO" id="GO:0006144">
    <property type="term" value="P:purine nucleobase metabolic process"/>
    <property type="evidence" value="ECO:0007669"/>
    <property type="project" value="UniProtKB-KW"/>
</dbReference>
<evidence type="ECO:0000256" key="4">
    <source>
        <dbReference type="ARBA" id="ARBA00022631"/>
    </source>
</evidence>
<reference evidence="7 8" key="1">
    <citation type="journal article" date="2016" name="Int. J. Syst. Evol. Microbiol.">
        <title>Arsenicitalea aurantiaca gen. nov., sp. nov., a new member of the family Hyphomicrobiaceae, isolated from high-arsenic sediment.</title>
        <authorList>
            <person name="Mu Y."/>
            <person name="Zhou L."/>
            <person name="Zeng X.C."/>
            <person name="Liu L."/>
            <person name="Pan Y."/>
            <person name="Chen X."/>
            <person name="Wang J."/>
            <person name="Li S."/>
            <person name="Li W.J."/>
            <person name="Wang Y."/>
        </authorList>
    </citation>
    <scope>NUCLEOTIDE SEQUENCE [LARGE SCALE GENOMIC DNA]</scope>
    <source>
        <strain evidence="7 8">42-50</strain>
    </source>
</reference>
<dbReference type="GO" id="GO:0019628">
    <property type="term" value="P:urate catabolic process"/>
    <property type="evidence" value="ECO:0007669"/>
    <property type="project" value="UniProtKB-UniPathway"/>
</dbReference>
<accession>A0A433XLH1</accession>
<evidence type="ECO:0000256" key="1">
    <source>
        <dbReference type="ARBA" id="ARBA00003236"/>
    </source>
</evidence>
<dbReference type="GO" id="GO:0000255">
    <property type="term" value="P:allantoin metabolic process"/>
    <property type="evidence" value="ECO:0007669"/>
    <property type="project" value="InterPro"/>
</dbReference>
<evidence type="ECO:0000256" key="3">
    <source>
        <dbReference type="ARBA" id="ARBA00020071"/>
    </source>
</evidence>
<keyword evidence="8" id="KW-1185">Reference proteome</keyword>
<comment type="similarity">
    <text evidence="2">Belongs to the polysaccharide deacetylase family.</text>
</comment>
<dbReference type="Gene3D" id="3.20.20.370">
    <property type="entry name" value="Glycoside hydrolase/deacetylase"/>
    <property type="match status" value="1"/>
</dbReference>
<dbReference type="PANTHER" id="PTHR43123">
    <property type="entry name" value="POLYSACCHARIDE DEACETYLASE-RELATED"/>
    <property type="match status" value="1"/>
</dbReference>
<dbReference type="InterPro" id="IPR011330">
    <property type="entry name" value="Glyco_hydro/deAcase_b/a-brl"/>
</dbReference>
<keyword evidence="4" id="KW-0659">Purine metabolism</keyword>
<evidence type="ECO:0000313" key="8">
    <source>
        <dbReference type="Proteomes" id="UP000281547"/>
    </source>
</evidence>
<dbReference type="PANTHER" id="PTHR43123:SF1">
    <property type="entry name" value="POLYSACCHARIDE DEACETYLASE-RELATED"/>
    <property type="match status" value="1"/>
</dbReference>
<feature type="domain" description="NodB homology" evidence="6">
    <location>
        <begin position="67"/>
        <end position="285"/>
    </location>
</feature>
<dbReference type="GO" id="GO:0016810">
    <property type="term" value="F:hydrolase activity, acting on carbon-nitrogen (but not peptide) bonds"/>
    <property type="evidence" value="ECO:0007669"/>
    <property type="project" value="InterPro"/>
</dbReference>
<dbReference type="NCBIfam" id="TIGR03164">
    <property type="entry name" value="UHCUDC"/>
    <property type="match status" value="1"/>
</dbReference>
<dbReference type="SUPFAM" id="SSF158694">
    <property type="entry name" value="UraD-Like"/>
    <property type="match status" value="1"/>
</dbReference>
<protein>
    <recommendedName>
        <fullName evidence="3">Chitooligosaccharide deacetylase</fullName>
    </recommendedName>
    <alternativeName>
        <fullName evidence="5">Nodulation protein B</fullName>
    </alternativeName>
</protein>
<dbReference type="InterPro" id="IPR036778">
    <property type="entry name" value="OHCU_decarboxylase_sf"/>
</dbReference>
<dbReference type="PROSITE" id="PS51677">
    <property type="entry name" value="NODB"/>
    <property type="match status" value="1"/>
</dbReference>
<evidence type="ECO:0000256" key="2">
    <source>
        <dbReference type="ARBA" id="ARBA00010973"/>
    </source>
</evidence>
<dbReference type="UniPathway" id="UPA00394">
    <property type="reaction ID" value="UER00652"/>
</dbReference>
<organism evidence="7 8">
    <name type="scientific">Arsenicitalea aurantiaca</name>
    <dbReference type="NCBI Taxonomy" id="1783274"/>
    <lineage>
        <taxon>Bacteria</taxon>
        <taxon>Pseudomonadati</taxon>
        <taxon>Pseudomonadota</taxon>
        <taxon>Alphaproteobacteria</taxon>
        <taxon>Hyphomicrobiales</taxon>
        <taxon>Devosiaceae</taxon>
        <taxon>Arsenicitalea</taxon>
    </lineage>
</organism>
<dbReference type="InterPro" id="IPR018020">
    <property type="entry name" value="OHCU_decarboxylase"/>
</dbReference>
<dbReference type="RefSeq" id="WP_127187045.1">
    <property type="nucleotide sequence ID" value="NZ_RZNJ01000001.1"/>
</dbReference>
<dbReference type="InterPro" id="IPR017625">
    <property type="entry name" value="PuuE"/>
</dbReference>
<dbReference type="Pfam" id="PF01522">
    <property type="entry name" value="Polysacc_deac_1"/>
    <property type="match status" value="1"/>
</dbReference>
<dbReference type="Gene3D" id="1.10.3330.10">
    <property type="entry name" value="Oxo-4-hydroxy-4-carboxy-5-ureidoimidazoline decarboxylase"/>
    <property type="match status" value="1"/>
</dbReference>
<dbReference type="AlphaFoldDB" id="A0A433XLH1"/>
<evidence type="ECO:0000259" key="6">
    <source>
        <dbReference type="PROSITE" id="PS51677"/>
    </source>
</evidence>
<dbReference type="SUPFAM" id="SSF88713">
    <property type="entry name" value="Glycoside hydrolase/deacetylase"/>
    <property type="match status" value="1"/>
</dbReference>
<dbReference type="NCBIfam" id="TIGR03212">
    <property type="entry name" value="uraD_N-term-dom"/>
    <property type="match status" value="1"/>
</dbReference>
<dbReference type="EMBL" id="RZNJ01000001">
    <property type="protein sequence ID" value="RUT34925.1"/>
    <property type="molecule type" value="Genomic_DNA"/>
</dbReference>
<gene>
    <name evidence="7" type="primary">puuE</name>
    <name evidence="7" type="ORF">EMQ25_02925</name>
</gene>
<dbReference type="GO" id="GO:0005975">
    <property type="term" value="P:carbohydrate metabolic process"/>
    <property type="evidence" value="ECO:0007669"/>
    <property type="project" value="InterPro"/>
</dbReference>
<dbReference type="CDD" id="cd10977">
    <property type="entry name" value="CE4_PuuE_SpCDA1"/>
    <property type="match status" value="1"/>
</dbReference>
<name>A0A433XLH1_9HYPH</name>
<sequence>MRYPRNMHGYGPRTPKVEWPGSANIAVQFVLNYEEGGENNILHGDAASEAFLSEIVGAQPWPGQRHWNMESIYEYGARAGFWRLHRLFTEREIPVTVYGVATALQRGPAQVRAMQEAGWEIASHGLKWIDYRDVSIETERNHLHDAIRIHTEVTGERPLGWYCGRTSINTVDLASEEGGFLYVSDAYDDDLPYWREHLGTPQLIIPYTLDANDMRFATPQGFNSGEQFYQYLKDSFDTLYAEGAAGHPKMMSIGLHCRLVGRPGRSSALARFVDYVRSHEKVWIARRIDIARHWIAHHPYEPQQNRPSELPYDDFTALFGGIFEHSEWVAERTWKRELGPANDTATGLHAAMVAVFRSAGAEERLAVLRAHPDLAGKLAQAKRLTAASAAEQASAGLDALTDEEHAELTGLNAAYQEKFGFPPIIAVRDNTKQSIIAAFRQRLGNDRETEFETACRQVERIAYLRLAAVLPD</sequence>
<dbReference type="InterPro" id="IPR002509">
    <property type="entry name" value="NODB_dom"/>
</dbReference>
<dbReference type="InterPro" id="IPR017580">
    <property type="entry name" value="OHCU_decarboxylase-1"/>
</dbReference>
<dbReference type="Pfam" id="PF09349">
    <property type="entry name" value="OHCU_decarbox"/>
    <property type="match status" value="1"/>
</dbReference>
<evidence type="ECO:0000313" key="7">
    <source>
        <dbReference type="EMBL" id="RUT34925.1"/>
    </source>
</evidence>
<comment type="function">
    <text evidence="1">Is involved in generating a small heat-stable compound (Nod), an acylated oligomer of N-acetylglucosamine, that stimulates mitosis in various plant protoplasts.</text>
</comment>
<proteinExistence type="inferred from homology"/>
<dbReference type="OrthoDB" id="9787041at2"/>
<dbReference type="Proteomes" id="UP000281547">
    <property type="component" value="Unassembled WGS sequence"/>
</dbReference>
<comment type="caution">
    <text evidence="7">The sequence shown here is derived from an EMBL/GenBank/DDBJ whole genome shotgun (WGS) entry which is preliminary data.</text>
</comment>